<feature type="non-terminal residue" evidence="4">
    <location>
        <position position="1"/>
    </location>
</feature>
<evidence type="ECO:0000313" key="3">
    <source>
        <dbReference type="EMBL" id="CAB0007364.1"/>
    </source>
</evidence>
<evidence type="ECO:0000313" key="4">
    <source>
        <dbReference type="EMBL" id="CAB0007366.1"/>
    </source>
</evidence>
<feature type="domain" description="Sulfotransferase" evidence="2">
    <location>
        <begin position="2"/>
        <end position="46"/>
    </location>
</feature>
<dbReference type="Gene3D" id="3.40.50.300">
    <property type="entry name" value="P-loop containing nucleotide triphosphate hydrolases"/>
    <property type="match status" value="1"/>
</dbReference>
<dbReference type="GO" id="GO:0008146">
    <property type="term" value="F:sulfotransferase activity"/>
    <property type="evidence" value="ECO:0007669"/>
    <property type="project" value="InterPro"/>
</dbReference>
<dbReference type="SUPFAM" id="SSF52540">
    <property type="entry name" value="P-loop containing nucleoside triphosphate hydrolases"/>
    <property type="match status" value="1"/>
</dbReference>
<dbReference type="OrthoDB" id="66881at2759"/>
<accession>A0A6H5GSL7</accession>
<organism evidence="4 5">
    <name type="scientific">Nesidiocoris tenuis</name>
    <dbReference type="NCBI Taxonomy" id="355587"/>
    <lineage>
        <taxon>Eukaryota</taxon>
        <taxon>Metazoa</taxon>
        <taxon>Ecdysozoa</taxon>
        <taxon>Arthropoda</taxon>
        <taxon>Hexapoda</taxon>
        <taxon>Insecta</taxon>
        <taxon>Pterygota</taxon>
        <taxon>Neoptera</taxon>
        <taxon>Paraneoptera</taxon>
        <taxon>Hemiptera</taxon>
        <taxon>Heteroptera</taxon>
        <taxon>Panheteroptera</taxon>
        <taxon>Cimicomorpha</taxon>
        <taxon>Miridae</taxon>
        <taxon>Dicyphina</taxon>
        <taxon>Nesidiocoris</taxon>
    </lineage>
</organism>
<reference evidence="4 5" key="1">
    <citation type="submission" date="2020-02" db="EMBL/GenBank/DDBJ databases">
        <authorList>
            <person name="Ferguson B K."/>
        </authorList>
    </citation>
    <scope>NUCLEOTIDE SEQUENCE [LARGE SCALE GENOMIC DNA]</scope>
</reference>
<dbReference type="InterPro" id="IPR027417">
    <property type="entry name" value="P-loop_NTPase"/>
</dbReference>
<feature type="compositionally biased region" description="Basic and acidic residues" evidence="1">
    <location>
        <begin position="152"/>
        <end position="177"/>
    </location>
</feature>
<sequence>DHKGTILTVARFLDKELTEDQVQLLEDHLSFQKMRQNPTVNLEPVLQRSIQYGVFGDRCLDHVRYFLQTLLRQDVLPSREEMLAELASEEQELIKAGRQRSDWNNLGEDNAKYMEDICQIAGVPPMPPILLRIYMHGYNMIFSDFKNFSSVDRSDSRVGSHGRGRDSRKSSDRKDATALRLLSPGTDDEESEVLRVWEHWLQRSSKQDRAVVAQITSALIPDGKSSASWRLSCSIRRPTSIRTIPTTRTAKATKLSNSPKMKIRDIIGTQKISTYSARITWSKGAVETDPGNATTYLNYVNENSPFHLDWRSIQRETRTDVELAPVVSAIQRGDKMPSDDRFAPTNVANTNLPSTKVV</sequence>
<keyword evidence="5" id="KW-1185">Reference proteome</keyword>
<evidence type="ECO:0000256" key="1">
    <source>
        <dbReference type="SAM" id="MobiDB-lite"/>
    </source>
</evidence>
<evidence type="ECO:0000313" key="5">
    <source>
        <dbReference type="Proteomes" id="UP000479000"/>
    </source>
</evidence>
<dbReference type="EMBL" id="CADCXU010019022">
    <property type="protein sequence ID" value="CAB0007364.1"/>
    <property type="molecule type" value="Genomic_DNA"/>
</dbReference>
<evidence type="ECO:0000259" key="2">
    <source>
        <dbReference type="Pfam" id="PF00685"/>
    </source>
</evidence>
<proteinExistence type="predicted"/>
<protein>
    <recommendedName>
        <fullName evidence="2">Sulfotransferase domain-containing protein</fullName>
    </recommendedName>
</protein>
<dbReference type="InterPro" id="IPR000863">
    <property type="entry name" value="Sulfotransferase_dom"/>
</dbReference>
<dbReference type="EMBL" id="CADCXU010019023">
    <property type="protein sequence ID" value="CAB0007366.1"/>
    <property type="molecule type" value="Genomic_DNA"/>
</dbReference>
<feature type="region of interest" description="Disordered" evidence="1">
    <location>
        <begin position="334"/>
        <end position="358"/>
    </location>
</feature>
<name>A0A6H5GSL7_9HEMI</name>
<feature type="compositionally biased region" description="Polar residues" evidence="1">
    <location>
        <begin position="346"/>
        <end position="358"/>
    </location>
</feature>
<feature type="region of interest" description="Disordered" evidence="1">
    <location>
        <begin position="151"/>
        <end position="177"/>
    </location>
</feature>
<dbReference type="AlphaFoldDB" id="A0A6H5GSL7"/>
<gene>
    <name evidence="3" type="ORF">NTEN_LOCUS12652</name>
    <name evidence="4" type="ORF">NTEN_LOCUS12654</name>
</gene>
<dbReference type="Pfam" id="PF00685">
    <property type="entry name" value="Sulfotransfer_1"/>
    <property type="match status" value="1"/>
</dbReference>
<dbReference type="Proteomes" id="UP000479000">
    <property type="component" value="Unassembled WGS sequence"/>
</dbReference>